<dbReference type="Gene3D" id="1.10.150.80">
    <property type="entry name" value="HRDC domain"/>
    <property type="match status" value="2"/>
</dbReference>
<evidence type="ECO:0000259" key="7">
    <source>
        <dbReference type="PROSITE" id="PS50967"/>
    </source>
</evidence>
<accession>A0A1T0ASY8</accession>
<organism evidence="8 9">
    <name type="scientific">[Haemophilus] felis</name>
    <dbReference type="NCBI Taxonomy" id="123822"/>
    <lineage>
        <taxon>Bacteria</taxon>
        <taxon>Pseudomonadati</taxon>
        <taxon>Pseudomonadota</taxon>
        <taxon>Gammaproteobacteria</taxon>
        <taxon>Pasteurellales</taxon>
        <taxon>Pasteurellaceae</taxon>
    </lineage>
</organism>
<dbReference type="InterPro" id="IPR006292">
    <property type="entry name" value="RNase_D"/>
</dbReference>
<dbReference type="InterPro" id="IPR044876">
    <property type="entry name" value="HRDC_dom_sf"/>
</dbReference>
<dbReference type="PANTHER" id="PTHR47649">
    <property type="entry name" value="RIBONUCLEASE D"/>
    <property type="match status" value="1"/>
</dbReference>
<protein>
    <recommendedName>
        <fullName evidence="6">Ribonuclease D</fullName>
        <shortName evidence="6">RNase D</shortName>
        <ecNumber evidence="6">3.1.13.5</ecNumber>
    </recommendedName>
</protein>
<dbReference type="PANTHER" id="PTHR47649:SF1">
    <property type="entry name" value="RIBONUCLEASE D"/>
    <property type="match status" value="1"/>
</dbReference>
<dbReference type="EMBL" id="MUYB01000060">
    <property type="protein sequence ID" value="OOR99545.1"/>
    <property type="molecule type" value="Genomic_DNA"/>
</dbReference>
<dbReference type="HAMAP" id="MF_01899">
    <property type="entry name" value="RNase_D"/>
    <property type="match status" value="1"/>
</dbReference>
<dbReference type="InterPro" id="IPR051086">
    <property type="entry name" value="RNase_D-like"/>
</dbReference>
<keyword evidence="5 6" id="KW-0269">Exonuclease</keyword>
<evidence type="ECO:0000256" key="6">
    <source>
        <dbReference type="HAMAP-Rule" id="MF_01899"/>
    </source>
</evidence>
<comment type="subcellular location">
    <subcellularLocation>
        <location evidence="6">Cytoplasm</location>
    </subcellularLocation>
</comment>
<keyword evidence="1 6" id="KW-0963">Cytoplasm</keyword>
<feature type="domain" description="HRDC" evidence="7">
    <location>
        <begin position="223"/>
        <end position="302"/>
    </location>
</feature>
<dbReference type="Pfam" id="PF00570">
    <property type="entry name" value="HRDC"/>
    <property type="match status" value="1"/>
</dbReference>
<dbReference type="OrthoDB" id="9800549at2"/>
<dbReference type="SMART" id="SM00474">
    <property type="entry name" value="35EXOc"/>
    <property type="match status" value="1"/>
</dbReference>
<evidence type="ECO:0000256" key="3">
    <source>
        <dbReference type="ARBA" id="ARBA00022722"/>
    </source>
</evidence>
<reference evidence="8 9" key="1">
    <citation type="submission" date="2017-02" db="EMBL/GenBank/DDBJ databases">
        <title>Draft genome sequence of Haemophilus felis CCUG 31170 type strain.</title>
        <authorList>
            <person name="Engstrom-Jakobsson H."/>
            <person name="Salva-Serra F."/>
            <person name="Thorell K."/>
            <person name="Gonzales-Siles L."/>
            <person name="Karlsson R."/>
            <person name="Boulund F."/>
            <person name="Engstrand L."/>
            <person name="Kristiansson E."/>
            <person name="Moore E."/>
        </authorList>
    </citation>
    <scope>NUCLEOTIDE SEQUENCE [LARGE SCALE GENOMIC DNA]</scope>
    <source>
        <strain evidence="8 9">CCUG 31170</strain>
    </source>
</reference>
<keyword evidence="4 6" id="KW-0378">Hydrolase</keyword>
<evidence type="ECO:0000256" key="4">
    <source>
        <dbReference type="ARBA" id="ARBA00022801"/>
    </source>
</evidence>
<dbReference type="GO" id="GO:0042780">
    <property type="term" value="P:tRNA 3'-end processing"/>
    <property type="evidence" value="ECO:0007669"/>
    <property type="project" value="UniProtKB-UniRule"/>
</dbReference>
<dbReference type="SUPFAM" id="SSF47819">
    <property type="entry name" value="HRDC-like"/>
    <property type="match status" value="2"/>
</dbReference>
<evidence type="ECO:0000256" key="5">
    <source>
        <dbReference type="ARBA" id="ARBA00022839"/>
    </source>
</evidence>
<evidence type="ECO:0000313" key="9">
    <source>
        <dbReference type="Proteomes" id="UP000190023"/>
    </source>
</evidence>
<dbReference type="InterPro" id="IPR010997">
    <property type="entry name" value="HRDC-like_sf"/>
</dbReference>
<dbReference type="SUPFAM" id="SSF53098">
    <property type="entry name" value="Ribonuclease H-like"/>
    <property type="match status" value="1"/>
</dbReference>
<dbReference type="InterPro" id="IPR002121">
    <property type="entry name" value="HRDC_dom"/>
</dbReference>
<dbReference type="GO" id="GO:0005737">
    <property type="term" value="C:cytoplasm"/>
    <property type="evidence" value="ECO:0007669"/>
    <property type="project" value="UniProtKB-SubCell"/>
</dbReference>
<keyword evidence="2 6" id="KW-0819">tRNA processing</keyword>
<keyword evidence="9" id="KW-1185">Reference proteome</keyword>
<dbReference type="PROSITE" id="PS50967">
    <property type="entry name" value="HRDC"/>
    <property type="match status" value="1"/>
</dbReference>
<dbReference type="SMART" id="SM00341">
    <property type="entry name" value="HRDC"/>
    <property type="match status" value="1"/>
</dbReference>
<dbReference type="Gene3D" id="3.30.420.10">
    <property type="entry name" value="Ribonuclease H-like superfamily/Ribonuclease H"/>
    <property type="match status" value="1"/>
</dbReference>
<keyword evidence="3 6" id="KW-0540">Nuclease</keyword>
<dbReference type="CDD" id="cd06142">
    <property type="entry name" value="RNaseD_exo"/>
    <property type="match status" value="1"/>
</dbReference>
<sequence length="384" mass="44726">MNHIHNVKEIQDSPDFQIITTDQELLMLCRYVAQKSVIALDTEFIRIRTFYPQLGLIQLYDGEKVSLIDPLEIKDFSPFVKLLANPQIIKVLHASSEDLEVFLHYFNQLPTPMVDTQIMANFLSFPNSTGLATLIHHYFQLEIDKGASRTDWLARPLSTKQLEYAAADVWYLLPLYHVMWNALQETPWQQALQEDCALLLEKKVQFKSPELAYLNISNAWRLNPEELMRLKLLAKWRQEEAIKRNLALNFVIKSDNLWAVAKYNPKHTSELLEIGLTSQEVRIHGKKLLQLLTQMKRIAPSEYPPVIQRLVDEPRYKKAIKSLQQKLKEITPEGLNSEVITSKQGLEQLLKWYWLGEQSEQNLPELLIGWRKPFGKQLLETLEN</sequence>
<dbReference type="Pfam" id="PF01612">
    <property type="entry name" value="DNA_pol_A_exo1"/>
    <property type="match status" value="1"/>
</dbReference>
<comment type="function">
    <text evidence="6">Exonuclease involved in the 3' processing of various precursor tRNAs. Initiates hydrolysis at the 3'-terminus of an RNA molecule and releases 5'-mononucleotides.</text>
</comment>
<dbReference type="InterPro" id="IPR048579">
    <property type="entry name" value="RNAseD_HRDC_C"/>
</dbReference>
<dbReference type="STRING" id="123822.B0188_11140"/>
<evidence type="ECO:0000256" key="2">
    <source>
        <dbReference type="ARBA" id="ARBA00022694"/>
    </source>
</evidence>
<name>A0A1T0ASY8_9PAST</name>
<dbReference type="Pfam" id="PF21293">
    <property type="entry name" value="RNAseD_HRDC_C"/>
    <property type="match status" value="1"/>
</dbReference>
<comment type="cofactor">
    <cofactor evidence="6">
        <name>a divalent metal cation</name>
        <dbReference type="ChEBI" id="CHEBI:60240"/>
    </cofactor>
</comment>
<dbReference type="GO" id="GO:0008408">
    <property type="term" value="F:3'-5' exonuclease activity"/>
    <property type="evidence" value="ECO:0007669"/>
    <property type="project" value="InterPro"/>
</dbReference>
<comment type="caution">
    <text evidence="8">The sequence shown here is derived from an EMBL/GenBank/DDBJ whole genome shotgun (WGS) entry which is preliminary data.</text>
</comment>
<comment type="similarity">
    <text evidence="6">Belongs to the RNase D family.</text>
</comment>
<comment type="catalytic activity">
    <reaction evidence="6">
        <text>Exonucleolytic cleavage that removes extra residues from the 3'-terminus of tRNA to produce 5'-mononucleotides.</text>
        <dbReference type="EC" id="3.1.13.5"/>
    </reaction>
</comment>
<dbReference type="InterPro" id="IPR002562">
    <property type="entry name" value="3'-5'_exonuclease_dom"/>
</dbReference>
<dbReference type="InterPro" id="IPR012337">
    <property type="entry name" value="RNaseH-like_sf"/>
</dbReference>
<dbReference type="GO" id="GO:0000166">
    <property type="term" value="F:nucleotide binding"/>
    <property type="evidence" value="ECO:0007669"/>
    <property type="project" value="InterPro"/>
</dbReference>
<dbReference type="AlphaFoldDB" id="A0A1T0ASY8"/>
<evidence type="ECO:0000313" key="8">
    <source>
        <dbReference type="EMBL" id="OOR99545.1"/>
    </source>
</evidence>
<dbReference type="EC" id="3.1.13.5" evidence="6"/>
<dbReference type="Proteomes" id="UP000190023">
    <property type="component" value="Unassembled WGS sequence"/>
</dbReference>
<dbReference type="GO" id="GO:0033890">
    <property type="term" value="F:ribonuclease D activity"/>
    <property type="evidence" value="ECO:0007669"/>
    <property type="project" value="UniProtKB-UniRule"/>
</dbReference>
<evidence type="ECO:0000256" key="1">
    <source>
        <dbReference type="ARBA" id="ARBA00022490"/>
    </source>
</evidence>
<proteinExistence type="inferred from homology"/>
<gene>
    <name evidence="6" type="primary">rnd</name>
    <name evidence="8" type="ORF">B0188_11140</name>
</gene>
<dbReference type="InterPro" id="IPR036397">
    <property type="entry name" value="RNaseH_sf"/>
</dbReference>
<dbReference type="GO" id="GO:0003676">
    <property type="term" value="F:nucleic acid binding"/>
    <property type="evidence" value="ECO:0007669"/>
    <property type="project" value="InterPro"/>
</dbReference>
<dbReference type="NCBIfam" id="TIGR01388">
    <property type="entry name" value="rnd"/>
    <property type="match status" value="1"/>
</dbReference>